<gene>
    <name evidence="2" type="ORF">GCT13_21365</name>
</gene>
<protein>
    <submittedName>
        <fullName evidence="2">Uncharacterized protein</fullName>
    </submittedName>
</protein>
<sequence length="69" mass="7141">MVMLIPRNVVASFATRRSLVIIAVFSVAVMCATGIAAFAGLLPASDHVAASMTATPFVDMQVDAATSTR</sequence>
<evidence type="ECO:0000313" key="3">
    <source>
        <dbReference type="Proteomes" id="UP000484381"/>
    </source>
</evidence>
<keyword evidence="3" id="KW-1185">Reference proteome</keyword>
<organism evidence="2 3">
    <name type="scientific">Paraburkholderia franconis</name>
    <dbReference type="NCBI Taxonomy" id="2654983"/>
    <lineage>
        <taxon>Bacteria</taxon>
        <taxon>Pseudomonadati</taxon>
        <taxon>Pseudomonadota</taxon>
        <taxon>Betaproteobacteria</taxon>
        <taxon>Burkholderiales</taxon>
        <taxon>Burkholderiaceae</taxon>
        <taxon>Paraburkholderia</taxon>
    </lineage>
</organism>
<reference evidence="2 3" key="1">
    <citation type="submission" date="2019-10" db="EMBL/GenBank/DDBJ databases">
        <title>Paraburkholderia sp. isolated from nodules of Mimosa pudica from Brazilian Atlantic Forest soils.</title>
        <authorList>
            <person name="Paulitsch F."/>
            <person name="Hungria M."/>
            <person name="Dall'Agnol R."/>
        </authorList>
    </citation>
    <scope>NUCLEOTIDE SEQUENCE [LARGE SCALE GENOMIC DNA]</scope>
    <source>
        <strain evidence="2 3">CNPSo 3157</strain>
    </source>
</reference>
<keyword evidence="1" id="KW-1133">Transmembrane helix</keyword>
<dbReference type="AlphaFoldDB" id="A0A7X1THB6"/>
<keyword evidence="1" id="KW-0472">Membrane</keyword>
<name>A0A7X1THB6_9BURK</name>
<comment type="caution">
    <text evidence="2">The sequence shown here is derived from an EMBL/GenBank/DDBJ whole genome shotgun (WGS) entry which is preliminary data.</text>
</comment>
<evidence type="ECO:0000313" key="2">
    <source>
        <dbReference type="EMBL" id="MPW19380.1"/>
    </source>
</evidence>
<dbReference type="EMBL" id="WHNP01000019">
    <property type="protein sequence ID" value="MPW19380.1"/>
    <property type="molecule type" value="Genomic_DNA"/>
</dbReference>
<evidence type="ECO:0000256" key="1">
    <source>
        <dbReference type="SAM" id="Phobius"/>
    </source>
</evidence>
<dbReference type="Proteomes" id="UP000484381">
    <property type="component" value="Unassembled WGS sequence"/>
</dbReference>
<proteinExistence type="predicted"/>
<feature type="transmembrane region" description="Helical" evidence="1">
    <location>
        <begin position="20"/>
        <end position="42"/>
    </location>
</feature>
<accession>A0A7X1THB6</accession>
<keyword evidence="1" id="KW-0812">Transmembrane</keyword>